<dbReference type="GeneID" id="105268704"/>
<dbReference type="AlphaFoldDB" id="A0A9R1TCB9"/>
<dbReference type="RefSeq" id="XP_011306785.1">
    <property type="nucleotide sequence ID" value="XM_011308483.1"/>
</dbReference>
<comment type="similarity">
    <text evidence="1">Belongs to the TPPP family.</text>
</comment>
<dbReference type="GO" id="GO:0015631">
    <property type="term" value="F:tubulin binding"/>
    <property type="evidence" value="ECO:0007669"/>
    <property type="project" value="InterPro"/>
</dbReference>
<organism evidence="3 4">
    <name type="scientific">Fopius arisanus</name>
    <dbReference type="NCBI Taxonomy" id="64838"/>
    <lineage>
        <taxon>Eukaryota</taxon>
        <taxon>Metazoa</taxon>
        <taxon>Ecdysozoa</taxon>
        <taxon>Arthropoda</taxon>
        <taxon>Hexapoda</taxon>
        <taxon>Insecta</taxon>
        <taxon>Pterygota</taxon>
        <taxon>Neoptera</taxon>
        <taxon>Endopterygota</taxon>
        <taxon>Hymenoptera</taxon>
        <taxon>Apocrita</taxon>
        <taxon>Ichneumonoidea</taxon>
        <taxon>Braconidae</taxon>
        <taxon>Opiinae</taxon>
        <taxon>Fopius</taxon>
    </lineage>
</organism>
<reference evidence="4" key="1">
    <citation type="submission" date="2025-08" db="UniProtKB">
        <authorList>
            <consortium name="RefSeq"/>
        </authorList>
    </citation>
    <scope>IDENTIFICATION</scope>
    <source>
        <strain evidence="4">USDA-PBARC FA_bdor</strain>
        <tissue evidence="4">Whole organism</tissue>
    </source>
</reference>
<dbReference type="InterPro" id="IPR008907">
    <property type="entry name" value="TPP/p25"/>
</dbReference>
<proteinExistence type="inferred from homology"/>
<dbReference type="Proteomes" id="UP000694866">
    <property type="component" value="Unplaced"/>
</dbReference>
<evidence type="ECO:0000313" key="4">
    <source>
        <dbReference type="RefSeq" id="XP_011306785.1"/>
    </source>
</evidence>
<dbReference type="InterPro" id="IPR011992">
    <property type="entry name" value="EF-hand-dom_pair"/>
</dbReference>
<dbReference type="Pfam" id="PF05517">
    <property type="entry name" value="p25-alpha"/>
    <property type="match status" value="1"/>
</dbReference>
<dbReference type="GO" id="GO:0046785">
    <property type="term" value="P:microtubule polymerization"/>
    <property type="evidence" value="ECO:0007669"/>
    <property type="project" value="InterPro"/>
</dbReference>
<evidence type="ECO:0000256" key="1">
    <source>
        <dbReference type="ARBA" id="ARBA00010994"/>
    </source>
</evidence>
<feature type="region of interest" description="Disordered" evidence="2">
    <location>
        <begin position="107"/>
        <end position="128"/>
    </location>
</feature>
<evidence type="ECO:0000313" key="3">
    <source>
        <dbReference type="Proteomes" id="UP000694866"/>
    </source>
</evidence>
<sequence>MNIMELKPRLSREDTPDVLSLKEMFEAYCHLDPVSDAMGVKHLPFSQLSIWLESAKIIDMNRVTKTDAYVCFFKFEKRAINYEEFLLYLEDLAKERHVDLKEMKQKLKSCGKPKGKDHLPKRETSNKI</sequence>
<evidence type="ECO:0000256" key="2">
    <source>
        <dbReference type="SAM" id="MobiDB-lite"/>
    </source>
</evidence>
<dbReference type="Gene3D" id="1.10.238.10">
    <property type="entry name" value="EF-hand"/>
    <property type="match status" value="1"/>
</dbReference>
<keyword evidence="3" id="KW-1185">Reference proteome</keyword>
<protein>
    <submittedName>
        <fullName evidence="4">TPPP family protein CG45057-like</fullName>
    </submittedName>
</protein>
<dbReference type="OrthoDB" id="548799at2759"/>
<feature type="compositionally biased region" description="Basic and acidic residues" evidence="2">
    <location>
        <begin position="114"/>
        <end position="128"/>
    </location>
</feature>
<name>A0A9R1TCB9_9HYME</name>
<dbReference type="KEGG" id="fas:105268704"/>
<dbReference type="SUPFAM" id="SSF47473">
    <property type="entry name" value="EF-hand"/>
    <property type="match status" value="1"/>
</dbReference>
<accession>A0A9R1TCB9</accession>
<gene>
    <name evidence="4" type="primary">LOC105268704</name>
</gene>